<name>A0A6L2NH02_TANCI</name>
<evidence type="ECO:0000259" key="2">
    <source>
        <dbReference type="Pfam" id="PF07727"/>
    </source>
</evidence>
<feature type="domain" description="Reverse transcriptase Ty1/copia-type" evidence="2">
    <location>
        <begin position="683"/>
        <end position="788"/>
    </location>
</feature>
<dbReference type="AlphaFoldDB" id="A0A6L2NH02"/>
<feature type="region of interest" description="Disordered" evidence="1">
    <location>
        <begin position="588"/>
        <end position="648"/>
    </location>
</feature>
<sequence length="790" mass="91089">MHAEQVRIKELKTKASLGVMNVTRQDAAFVITVENIGQNPIRIRACLDSGFSSVLVNGSPTPEFKLSKGLRQGDPFFHIIFIIAIEALHIAMLEARENTFSKVASGLKVNLSKSRLIGVGPQEEEARMLSFGGRLVLIKSVMSNMPVYFFSLYRALCKVIKSLDRGVRIGSLDACNISLLAKWWWRWKNEDLALWKQVIHAIHGSIEGESIKKGMWANIKKLDQELQHHNIPLKSLFTQLVEKGDTVNLWKDDWFGDFNLASMFPRLYTLEIEKDFPLSERLLRVDGSQLSNLPDSWRWSLQKSGKFTVKSLRSRIEKQMFQNHIHYTRWSQLVPNKGISGYEHIGEERSHSPSQLANKSTRQEKQRPEGPKETNSPKQREKRRITRVSKDTRAFNPSRHIREERVQQARLQTLKSDFEMLHMKEDEIIDTFTAKLTTLLNKAASLGHTIEDETLVQKLLNAIPDRTKPNVQSNLVKEDLETTLLMAILDDEEQKVSLHEEDVGYKETNKDSLWYLDNGASNHMTGSNILSLGQFTEIGCKVVMEDDELRLYDMDNKIFMKVTRQRNRLYKANLRIDYMSEHINDEPEWTDFKIGNPEVTNEHHDQGFQPIEEDNEFPNNDDDDYASPTRDSPTHSQTPHTPSTRSSEELLLAKDELKNYKEASSDQKRIEAMKAELDSINRNNTWKLTTLPKGHKIIGLKWVFKTKRDANGNIIKHKARLLAKGYIQEHSIDCEEVFAPVARMETIRLLLTIAANNKWEVHHLDVKYAFLHEDLKEEVYVTQPEGFVKK</sequence>
<proteinExistence type="predicted"/>
<dbReference type="EMBL" id="BKCJ010008782">
    <property type="protein sequence ID" value="GEU83935.1"/>
    <property type="molecule type" value="Genomic_DNA"/>
</dbReference>
<dbReference type="PANTHER" id="PTHR33116">
    <property type="entry name" value="REVERSE TRANSCRIPTASE ZINC-BINDING DOMAIN-CONTAINING PROTEIN-RELATED-RELATED"/>
    <property type="match status" value="1"/>
</dbReference>
<protein>
    <submittedName>
        <fullName evidence="3">Ribonuclease H-like domain, reverse transcriptase, RNA-dependent DNA polymerase</fullName>
    </submittedName>
</protein>
<feature type="compositionally biased region" description="Acidic residues" evidence="1">
    <location>
        <begin position="611"/>
        <end position="625"/>
    </location>
</feature>
<gene>
    <name evidence="3" type="ORF">Tci_055913</name>
</gene>
<keyword evidence="3" id="KW-0695">RNA-directed DNA polymerase</keyword>
<comment type="caution">
    <text evidence="3">The sequence shown here is derived from an EMBL/GenBank/DDBJ whole genome shotgun (WGS) entry which is preliminary data.</text>
</comment>
<feature type="compositionally biased region" description="Basic and acidic residues" evidence="1">
    <location>
        <begin position="361"/>
        <end position="372"/>
    </location>
</feature>
<dbReference type="PANTHER" id="PTHR33116:SF78">
    <property type="entry name" value="OS12G0587133 PROTEIN"/>
    <property type="match status" value="1"/>
</dbReference>
<evidence type="ECO:0000313" key="3">
    <source>
        <dbReference type="EMBL" id="GEU83935.1"/>
    </source>
</evidence>
<organism evidence="3">
    <name type="scientific">Tanacetum cinerariifolium</name>
    <name type="common">Dalmatian daisy</name>
    <name type="synonym">Chrysanthemum cinerariifolium</name>
    <dbReference type="NCBI Taxonomy" id="118510"/>
    <lineage>
        <taxon>Eukaryota</taxon>
        <taxon>Viridiplantae</taxon>
        <taxon>Streptophyta</taxon>
        <taxon>Embryophyta</taxon>
        <taxon>Tracheophyta</taxon>
        <taxon>Spermatophyta</taxon>
        <taxon>Magnoliopsida</taxon>
        <taxon>eudicotyledons</taxon>
        <taxon>Gunneridae</taxon>
        <taxon>Pentapetalae</taxon>
        <taxon>asterids</taxon>
        <taxon>campanulids</taxon>
        <taxon>Asterales</taxon>
        <taxon>Asteraceae</taxon>
        <taxon>Asteroideae</taxon>
        <taxon>Anthemideae</taxon>
        <taxon>Anthemidinae</taxon>
        <taxon>Tanacetum</taxon>
    </lineage>
</organism>
<accession>A0A6L2NH02</accession>
<evidence type="ECO:0000256" key="1">
    <source>
        <dbReference type="SAM" id="MobiDB-lite"/>
    </source>
</evidence>
<keyword evidence="3" id="KW-0808">Transferase</keyword>
<keyword evidence="3" id="KW-0548">Nucleotidyltransferase</keyword>
<dbReference type="GO" id="GO:0003964">
    <property type="term" value="F:RNA-directed DNA polymerase activity"/>
    <property type="evidence" value="ECO:0007669"/>
    <property type="project" value="UniProtKB-KW"/>
</dbReference>
<feature type="compositionally biased region" description="Low complexity" evidence="1">
    <location>
        <begin position="634"/>
        <end position="645"/>
    </location>
</feature>
<feature type="region of interest" description="Disordered" evidence="1">
    <location>
        <begin position="343"/>
        <end position="399"/>
    </location>
</feature>
<dbReference type="InterPro" id="IPR013103">
    <property type="entry name" value="RVT_2"/>
</dbReference>
<dbReference type="Pfam" id="PF07727">
    <property type="entry name" value="RVT_2"/>
    <property type="match status" value="1"/>
</dbReference>
<reference evidence="3" key="1">
    <citation type="journal article" date="2019" name="Sci. Rep.">
        <title>Draft genome of Tanacetum cinerariifolium, the natural source of mosquito coil.</title>
        <authorList>
            <person name="Yamashiro T."/>
            <person name="Shiraishi A."/>
            <person name="Satake H."/>
            <person name="Nakayama K."/>
        </authorList>
    </citation>
    <scope>NUCLEOTIDE SEQUENCE</scope>
</reference>